<comment type="subunit">
    <text evidence="5">NDH-1 is composed of 14 different subunits. Subunits NuoA, H, J, K, L, M, N constitute the membrane sector of the complex.</text>
</comment>
<feature type="transmembrane region" description="Helical" evidence="5">
    <location>
        <begin position="102"/>
        <end position="127"/>
    </location>
</feature>
<keyword evidence="3 5" id="KW-1133">Transmembrane helix</keyword>
<sequence>MEKLFLNLGDVIRNWLFTMGMGDSLVNLIMVVIYVAAILSFVLLNVLYLVYLERKLSAYFQQRLGPNRMGPRGLLQTTMDVIKLISKEDIVPQAADRWVFRLAAIIVFIPAVMLYAVIPFGSGMIAVDLNLGVFYFIAISSSTTIAFLMAGWGSNNKYSLIGGMRTVAQMVSYEIPFVFSILGVVMLTGSLKMSDIVAAQSDVWYIVLQPVAFLIFFIAGTAELNRAPFDLPEGEQELIAGATTEYSGMRWALFFLAEYSNLVAMSALAVTLFLGGPAGPLAPSWIWFVIKVYIMIYVFMWVRWTYPRIRVDHLMNLNWKFLLPLSLVNILVTGIGIKIFEWFRP</sequence>
<dbReference type="GO" id="GO:0005886">
    <property type="term" value="C:plasma membrane"/>
    <property type="evidence" value="ECO:0007669"/>
    <property type="project" value="UniProtKB-SubCell"/>
</dbReference>
<dbReference type="KEGG" id="dbc:MFMK1_002052"/>
<accession>A0AAU0UNW0</accession>
<keyword evidence="5 6" id="KW-0520">NAD</keyword>
<evidence type="ECO:0000313" key="7">
    <source>
        <dbReference type="EMBL" id="WRO22227.1"/>
    </source>
</evidence>
<dbReference type="AlphaFoldDB" id="A0AAU0UNW0"/>
<feature type="transmembrane region" description="Helical" evidence="5">
    <location>
        <begin position="25"/>
        <end position="51"/>
    </location>
</feature>
<feature type="transmembrane region" description="Helical" evidence="5">
    <location>
        <begin position="251"/>
        <end position="273"/>
    </location>
</feature>
<evidence type="ECO:0000256" key="6">
    <source>
        <dbReference type="RuleBase" id="RU000471"/>
    </source>
</evidence>
<dbReference type="GO" id="GO:0016655">
    <property type="term" value="F:oxidoreductase activity, acting on NAD(P)H, quinone or similar compound as acceptor"/>
    <property type="evidence" value="ECO:0007669"/>
    <property type="project" value="UniProtKB-UniRule"/>
</dbReference>
<dbReference type="InterPro" id="IPR018086">
    <property type="entry name" value="NADH_UbQ_OxRdtase_su1_CS"/>
</dbReference>
<evidence type="ECO:0000256" key="3">
    <source>
        <dbReference type="ARBA" id="ARBA00022989"/>
    </source>
</evidence>
<feature type="transmembrane region" description="Helical" evidence="5">
    <location>
        <begin position="203"/>
        <end position="222"/>
    </location>
</feature>
<dbReference type="PANTHER" id="PTHR11432">
    <property type="entry name" value="NADH DEHYDROGENASE SUBUNIT 1"/>
    <property type="match status" value="1"/>
</dbReference>
<feature type="transmembrane region" description="Helical" evidence="5">
    <location>
        <begin position="318"/>
        <end position="340"/>
    </location>
</feature>
<feature type="transmembrane region" description="Helical" evidence="5">
    <location>
        <begin position="173"/>
        <end position="191"/>
    </location>
</feature>
<gene>
    <name evidence="5 7" type="primary">nuoH</name>
    <name evidence="7" type="ORF">MFMK1_002052</name>
</gene>
<comment type="similarity">
    <text evidence="5 6">Belongs to the complex I subunit 1 family.</text>
</comment>
<keyword evidence="7" id="KW-0560">Oxidoreductase</keyword>
<keyword evidence="2 5" id="KW-0812">Transmembrane</keyword>
<comment type="subcellular location">
    <subcellularLocation>
        <location evidence="5 6">Cell membrane</location>
        <topology evidence="5 6">Multi-pass membrane protein</topology>
    </subcellularLocation>
    <subcellularLocation>
        <location evidence="1">Membrane</location>
        <topology evidence="1">Multi-pass membrane protein</topology>
    </subcellularLocation>
</comment>
<evidence type="ECO:0000313" key="8">
    <source>
        <dbReference type="Proteomes" id="UP001329915"/>
    </source>
</evidence>
<dbReference type="PANTHER" id="PTHR11432:SF3">
    <property type="entry name" value="NADH-UBIQUINONE OXIDOREDUCTASE CHAIN 1"/>
    <property type="match status" value="1"/>
</dbReference>
<feature type="transmembrane region" description="Helical" evidence="5">
    <location>
        <begin position="133"/>
        <end position="152"/>
    </location>
</feature>
<organism evidence="7 8">
    <name type="scientific">Metallumcola ferriviriculae</name>
    <dbReference type="NCBI Taxonomy" id="3039180"/>
    <lineage>
        <taxon>Bacteria</taxon>
        <taxon>Bacillati</taxon>
        <taxon>Bacillota</taxon>
        <taxon>Clostridia</taxon>
        <taxon>Neomoorellales</taxon>
        <taxon>Desulfitibacteraceae</taxon>
        <taxon>Metallumcola</taxon>
    </lineage>
</organism>
<keyword evidence="4 5" id="KW-0472">Membrane</keyword>
<comment type="function">
    <text evidence="5">NDH-1 shuttles electrons from NADH, via FMN and iron-sulfur (Fe-S) centers, to quinones in the respiratory chain. The immediate electron acceptor for the enzyme in this species is believed to be ubiquinone. Couples the redox reaction to proton translocation (for every two electrons transferred, four hydrogen ions are translocated across the cytoplasmic membrane), and thus conserves the redox energy in a proton gradient. This subunit may bind ubiquinone.</text>
</comment>
<dbReference type="InterPro" id="IPR001694">
    <property type="entry name" value="NADH_UbQ_OxRdtase_su1/FPO"/>
</dbReference>
<dbReference type="Proteomes" id="UP001329915">
    <property type="component" value="Chromosome"/>
</dbReference>
<dbReference type="RefSeq" id="WP_366921644.1">
    <property type="nucleotide sequence ID" value="NZ_CP121694.1"/>
</dbReference>
<dbReference type="NCBIfam" id="NF004741">
    <property type="entry name" value="PRK06076.1-2"/>
    <property type="match status" value="1"/>
</dbReference>
<dbReference type="Pfam" id="PF00146">
    <property type="entry name" value="NADHdh"/>
    <property type="match status" value="1"/>
</dbReference>
<evidence type="ECO:0000256" key="1">
    <source>
        <dbReference type="ARBA" id="ARBA00004141"/>
    </source>
</evidence>
<name>A0AAU0UNW0_9FIRM</name>
<protein>
    <recommendedName>
        <fullName evidence="5">NADH-quinone oxidoreductase subunit H</fullName>
        <ecNumber evidence="5">7.1.1.-</ecNumber>
    </recommendedName>
    <alternativeName>
        <fullName evidence="5">NADH dehydrogenase I subunit H</fullName>
    </alternativeName>
    <alternativeName>
        <fullName evidence="5">NDH-1 subunit H</fullName>
    </alternativeName>
</protein>
<evidence type="ECO:0000256" key="4">
    <source>
        <dbReference type="ARBA" id="ARBA00023136"/>
    </source>
</evidence>
<dbReference type="GO" id="GO:0048038">
    <property type="term" value="F:quinone binding"/>
    <property type="evidence" value="ECO:0007669"/>
    <property type="project" value="UniProtKB-KW"/>
</dbReference>
<dbReference type="PROSITE" id="PS00668">
    <property type="entry name" value="COMPLEX1_ND1_2"/>
    <property type="match status" value="1"/>
</dbReference>
<keyword evidence="8" id="KW-1185">Reference proteome</keyword>
<dbReference type="EC" id="7.1.1.-" evidence="5"/>
<keyword evidence="5" id="KW-1003">Cell membrane</keyword>
<comment type="catalytic activity">
    <reaction evidence="5">
        <text>a quinone + NADH + 5 H(+)(in) = a quinol + NAD(+) + 4 H(+)(out)</text>
        <dbReference type="Rhea" id="RHEA:57888"/>
        <dbReference type="ChEBI" id="CHEBI:15378"/>
        <dbReference type="ChEBI" id="CHEBI:24646"/>
        <dbReference type="ChEBI" id="CHEBI:57540"/>
        <dbReference type="ChEBI" id="CHEBI:57945"/>
        <dbReference type="ChEBI" id="CHEBI:132124"/>
    </reaction>
</comment>
<reference evidence="7 8" key="1">
    <citation type="submission" date="2023-04" db="EMBL/GenBank/DDBJ databases">
        <authorList>
            <person name="Hsu D."/>
        </authorList>
    </citation>
    <scope>NUCLEOTIDE SEQUENCE [LARGE SCALE GENOMIC DNA]</scope>
    <source>
        <strain evidence="7 8">MK1</strain>
    </source>
</reference>
<feature type="transmembrane region" description="Helical" evidence="5">
    <location>
        <begin position="285"/>
        <end position="306"/>
    </location>
</feature>
<dbReference type="HAMAP" id="MF_01350">
    <property type="entry name" value="NDH1_NuoH"/>
    <property type="match status" value="1"/>
</dbReference>
<evidence type="ECO:0000256" key="5">
    <source>
        <dbReference type="HAMAP-Rule" id="MF_01350"/>
    </source>
</evidence>
<dbReference type="GO" id="GO:0003954">
    <property type="term" value="F:NADH dehydrogenase activity"/>
    <property type="evidence" value="ECO:0007669"/>
    <property type="project" value="TreeGrafter"/>
</dbReference>
<evidence type="ECO:0000256" key="2">
    <source>
        <dbReference type="ARBA" id="ARBA00022692"/>
    </source>
</evidence>
<proteinExistence type="inferred from homology"/>
<dbReference type="EMBL" id="CP121694">
    <property type="protein sequence ID" value="WRO22227.1"/>
    <property type="molecule type" value="Genomic_DNA"/>
</dbReference>
<keyword evidence="5" id="KW-1278">Translocase</keyword>
<dbReference type="GO" id="GO:0009060">
    <property type="term" value="P:aerobic respiration"/>
    <property type="evidence" value="ECO:0007669"/>
    <property type="project" value="TreeGrafter"/>
</dbReference>
<keyword evidence="5" id="KW-0874">Quinone</keyword>
<keyword evidence="5" id="KW-0830">Ubiquinone</keyword>